<reference evidence="1 2" key="1">
    <citation type="journal article" date="2025" name="Microbiol. Resour. Announc.">
        <title>Draft genome sequences for Neonectria magnoliae and Neonectria punicea, canker pathogens of Liriodendron tulipifera and Acer saccharum in West Virginia.</title>
        <authorList>
            <person name="Petronek H.M."/>
            <person name="Kasson M.T."/>
            <person name="Metheny A.M."/>
            <person name="Stauder C.M."/>
            <person name="Lovett B."/>
            <person name="Lynch S.C."/>
            <person name="Garnas J.R."/>
            <person name="Kasson L.R."/>
            <person name="Stajich J.E."/>
        </authorList>
    </citation>
    <scope>NUCLEOTIDE SEQUENCE [LARGE SCALE GENOMIC DNA]</scope>
    <source>
        <strain evidence="1 2">NRRL 64651</strain>
    </source>
</reference>
<dbReference type="EMBL" id="JAZAVK010000001">
    <property type="protein sequence ID" value="KAK7433365.1"/>
    <property type="molecule type" value="Genomic_DNA"/>
</dbReference>
<name>A0ABR1II83_9HYPO</name>
<comment type="caution">
    <text evidence="1">The sequence shown here is derived from an EMBL/GenBank/DDBJ whole genome shotgun (WGS) entry which is preliminary data.</text>
</comment>
<accession>A0ABR1II83</accession>
<gene>
    <name evidence="1" type="ORF">QQZ08_000305</name>
</gene>
<evidence type="ECO:0000313" key="1">
    <source>
        <dbReference type="EMBL" id="KAK7433365.1"/>
    </source>
</evidence>
<proteinExistence type="predicted"/>
<dbReference type="Proteomes" id="UP001498421">
    <property type="component" value="Unassembled WGS sequence"/>
</dbReference>
<protein>
    <submittedName>
        <fullName evidence="1">Uncharacterized protein</fullName>
    </submittedName>
</protein>
<keyword evidence="2" id="KW-1185">Reference proteome</keyword>
<sequence length="178" mass="20158">MSSRRSGGSSSRSGHSGTSIKHHIKSLTNHSVNTLTELCRIERIAASCEDEADAKAFQEPMTAAWVYYVTSNQMLIELRGFTGNYPITADIVHDAHTRVRQDPDSNRSWNLAWLCLMKMRDDDLISGYAAVEASKQEMWGSVIPTQEEVQQLAACFEYEWGVAVDTMLRHWQTPPSWY</sequence>
<evidence type="ECO:0000313" key="2">
    <source>
        <dbReference type="Proteomes" id="UP001498421"/>
    </source>
</evidence>
<organism evidence="1 2">
    <name type="scientific">Neonectria magnoliae</name>
    <dbReference type="NCBI Taxonomy" id="2732573"/>
    <lineage>
        <taxon>Eukaryota</taxon>
        <taxon>Fungi</taxon>
        <taxon>Dikarya</taxon>
        <taxon>Ascomycota</taxon>
        <taxon>Pezizomycotina</taxon>
        <taxon>Sordariomycetes</taxon>
        <taxon>Hypocreomycetidae</taxon>
        <taxon>Hypocreales</taxon>
        <taxon>Nectriaceae</taxon>
        <taxon>Neonectria</taxon>
    </lineage>
</organism>